<evidence type="ECO:0000256" key="9">
    <source>
        <dbReference type="ARBA" id="ARBA00022777"/>
    </source>
</evidence>
<dbReference type="GO" id="GO:0008270">
    <property type="term" value="F:zinc ion binding"/>
    <property type="evidence" value="ECO:0007669"/>
    <property type="project" value="UniProtKB-KW"/>
</dbReference>
<evidence type="ECO:0000313" key="19">
    <source>
        <dbReference type="EMBL" id="PNH11147.1"/>
    </source>
</evidence>
<dbReference type="GO" id="GO:0009507">
    <property type="term" value="C:chloroplast"/>
    <property type="evidence" value="ECO:0007669"/>
    <property type="project" value="UniProtKB-SubCell"/>
</dbReference>
<dbReference type="PANTHER" id="PTHR32523:SF8">
    <property type="entry name" value="DOLICHOL KINASE"/>
    <property type="match status" value="1"/>
</dbReference>
<keyword evidence="12" id="KW-1133">Transmembrane helix</keyword>
<evidence type="ECO:0000256" key="4">
    <source>
        <dbReference type="ARBA" id="ARBA00022640"/>
    </source>
</evidence>
<dbReference type="Proteomes" id="UP000236333">
    <property type="component" value="Unassembled WGS sequence"/>
</dbReference>
<evidence type="ECO:0000313" key="20">
    <source>
        <dbReference type="Proteomes" id="UP000236333"/>
    </source>
</evidence>
<keyword evidence="10" id="KW-0862">Zinc</keyword>
<reference evidence="19 20" key="1">
    <citation type="journal article" date="2017" name="Mol. Biol. Evol.">
        <title>The 4-celled Tetrabaena socialis nuclear genome reveals the essential components for genetic control of cell number at the origin of multicellularity in the volvocine lineage.</title>
        <authorList>
            <person name="Featherston J."/>
            <person name="Arakaki Y."/>
            <person name="Hanschen E.R."/>
            <person name="Ferris P.J."/>
            <person name="Michod R.E."/>
            <person name="Olson B.J.S.C."/>
            <person name="Nozaki H."/>
            <person name="Durand P.M."/>
        </authorList>
    </citation>
    <scope>NUCLEOTIDE SEQUENCE [LARGE SCALE GENOMIC DNA]</scope>
    <source>
        <strain evidence="19 20">NIES-571</strain>
    </source>
</reference>
<evidence type="ECO:0000256" key="14">
    <source>
        <dbReference type="ARBA" id="ARBA00024015"/>
    </source>
</evidence>
<keyword evidence="5" id="KW-0808">Transferase</keyword>
<feature type="domain" description="MYND-type" evidence="18">
    <location>
        <begin position="231"/>
        <end position="273"/>
    </location>
</feature>
<evidence type="ECO:0000256" key="7">
    <source>
        <dbReference type="ARBA" id="ARBA00022723"/>
    </source>
</evidence>
<dbReference type="InterPro" id="IPR002893">
    <property type="entry name" value="Znf_MYND"/>
</dbReference>
<evidence type="ECO:0000256" key="2">
    <source>
        <dbReference type="ARBA" id="ARBA00010794"/>
    </source>
</evidence>
<evidence type="ECO:0000256" key="16">
    <source>
        <dbReference type="ARBA" id="ARBA00048889"/>
    </source>
</evidence>
<evidence type="ECO:0000259" key="18">
    <source>
        <dbReference type="PROSITE" id="PS50865"/>
    </source>
</evidence>
<evidence type="ECO:0000256" key="5">
    <source>
        <dbReference type="ARBA" id="ARBA00022679"/>
    </source>
</evidence>
<dbReference type="OrthoDB" id="550206at2759"/>
<evidence type="ECO:0000256" key="15">
    <source>
        <dbReference type="ARBA" id="ARBA00039024"/>
    </source>
</evidence>
<dbReference type="SUPFAM" id="SSF144232">
    <property type="entry name" value="HIT/MYND zinc finger-like"/>
    <property type="match status" value="1"/>
</dbReference>
<keyword evidence="4" id="KW-0934">Plastid</keyword>
<dbReference type="Gene3D" id="6.10.140.2220">
    <property type="match status" value="1"/>
</dbReference>
<keyword evidence="6" id="KW-0812">Transmembrane</keyword>
<evidence type="ECO:0000256" key="17">
    <source>
        <dbReference type="PROSITE-ProRule" id="PRU00134"/>
    </source>
</evidence>
<keyword evidence="13" id="KW-0472">Membrane</keyword>
<keyword evidence="3" id="KW-0150">Chloroplast</keyword>
<gene>
    <name evidence="19" type="ORF">TSOC_002041</name>
</gene>
<evidence type="ECO:0000256" key="6">
    <source>
        <dbReference type="ARBA" id="ARBA00022692"/>
    </source>
</evidence>
<dbReference type="PROSITE" id="PS50865">
    <property type="entry name" value="ZF_MYND_2"/>
    <property type="match status" value="1"/>
</dbReference>
<sequence length="280" mass="29822">MPLNVRSALRRLPTLTARLAEDDRNGEVDDGEVDELLGLRAVVRNYLSTRDDAAVAVLKDRAVRNALLRLLAAAVRWSLGAAGGTHGAARVALLEVLQGICARHAALVYGVAMLCSADEGPVYGLPERLLRLLRPGPWRPELLRWRVPHLRASGCNKQADAAEELAAQLEAWAAGGSGLGRSEPDGECWKRLLAAWGKLPAASPKIAEVARSLLPLAEARGVRRACSYPACANLAGDSEADLRLQSCGKCAAAAYCSRACQVAHWRCGHREACGQEAVGG</sequence>
<protein>
    <recommendedName>
        <fullName evidence="15">phytol kinase</fullName>
        <ecNumber evidence="15">2.7.1.182</ecNumber>
    </recommendedName>
</protein>
<evidence type="ECO:0000256" key="12">
    <source>
        <dbReference type="ARBA" id="ARBA00022989"/>
    </source>
</evidence>
<name>A0A2J8AF54_9CHLO</name>
<comment type="pathway">
    <text evidence="14">Cofactor biosynthesis; tocopherol biosynthesis.</text>
</comment>
<organism evidence="19 20">
    <name type="scientific">Tetrabaena socialis</name>
    <dbReference type="NCBI Taxonomy" id="47790"/>
    <lineage>
        <taxon>Eukaryota</taxon>
        <taxon>Viridiplantae</taxon>
        <taxon>Chlorophyta</taxon>
        <taxon>core chlorophytes</taxon>
        <taxon>Chlorophyceae</taxon>
        <taxon>CS clade</taxon>
        <taxon>Chlamydomonadales</taxon>
        <taxon>Tetrabaenaceae</taxon>
        <taxon>Tetrabaena</taxon>
    </lineage>
</organism>
<proteinExistence type="inferred from homology"/>
<keyword evidence="11" id="KW-0809">Transit peptide</keyword>
<dbReference type="EC" id="2.7.1.182" evidence="15"/>
<keyword evidence="7" id="KW-0479">Metal-binding</keyword>
<comment type="catalytic activity">
    <reaction evidence="16">
        <text>phytol + CTP = phytyl phosphate + CDP + H(+)</text>
        <dbReference type="Rhea" id="RHEA:38055"/>
        <dbReference type="ChEBI" id="CHEBI:15378"/>
        <dbReference type="ChEBI" id="CHEBI:17327"/>
        <dbReference type="ChEBI" id="CHEBI:37563"/>
        <dbReference type="ChEBI" id="CHEBI:58069"/>
        <dbReference type="ChEBI" id="CHEBI:75483"/>
        <dbReference type="EC" id="2.7.1.182"/>
    </reaction>
</comment>
<dbReference type="AlphaFoldDB" id="A0A2J8AF54"/>
<evidence type="ECO:0000256" key="3">
    <source>
        <dbReference type="ARBA" id="ARBA00022528"/>
    </source>
</evidence>
<keyword evidence="8 17" id="KW-0863">Zinc-finger</keyword>
<dbReference type="GO" id="GO:0016020">
    <property type="term" value="C:membrane"/>
    <property type="evidence" value="ECO:0007669"/>
    <property type="project" value="UniProtKB-SubCell"/>
</dbReference>
<keyword evidence="9" id="KW-0418">Kinase</keyword>
<dbReference type="EMBL" id="PGGS01000037">
    <property type="protein sequence ID" value="PNH11147.1"/>
    <property type="molecule type" value="Genomic_DNA"/>
</dbReference>
<dbReference type="PANTHER" id="PTHR32523">
    <property type="entry name" value="PHYTOL KINASE 1, CHLOROPLASTIC"/>
    <property type="match status" value="1"/>
</dbReference>
<evidence type="ECO:0000256" key="13">
    <source>
        <dbReference type="ARBA" id="ARBA00023136"/>
    </source>
</evidence>
<keyword evidence="20" id="KW-1185">Reference proteome</keyword>
<evidence type="ECO:0000256" key="10">
    <source>
        <dbReference type="ARBA" id="ARBA00022833"/>
    </source>
</evidence>
<comment type="subcellular location">
    <subcellularLocation>
        <location evidence="1">Plastid</location>
        <location evidence="1">Chloroplast membrane</location>
        <topology evidence="1">Multi-pass membrane protein</topology>
    </subcellularLocation>
</comment>
<evidence type="ECO:0000256" key="1">
    <source>
        <dbReference type="ARBA" id="ARBA00004508"/>
    </source>
</evidence>
<evidence type="ECO:0000256" key="8">
    <source>
        <dbReference type="ARBA" id="ARBA00022771"/>
    </source>
</evidence>
<dbReference type="InterPro" id="IPR039606">
    <property type="entry name" value="Phytol/farnesol_kinase"/>
</dbReference>
<comment type="similarity">
    <text evidence="2">Belongs to the polyprenol kinase family.</text>
</comment>
<accession>A0A2J8AF54</accession>
<dbReference type="GO" id="GO:0010276">
    <property type="term" value="F:phytol kinase activity"/>
    <property type="evidence" value="ECO:0007669"/>
    <property type="project" value="UniProtKB-EC"/>
</dbReference>
<comment type="caution">
    <text evidence="19">The sequence shown here is derived from an EMBL/GenBank/DDBJ whole genome shotgun (WGS) entry which is preliminary data.</text>
</comment>
<evidence type="ECO:0000256" key="11">
    <source>
        <dbReference type="ARBA" id="ARBA00022946"/>
    </source>
</evidence>
<dbReference type="Pfam" id="PF01753">
    <property type="entry name" value="zf-MYND"/>
    <property type="match status" value="1"/>
</dbReference>